<gene>
    <name evidence="7" type="ORF">GCM10009710_23450</name>
</gene>
<comment type="function">
    <text evidence="1">Acyltransferase required for the direct transfer of medium- to long-chain fatty acyl moieties from a carrier protein (MbtL) on to the epsilon-amino group of lysine residue in the mycobactin core.</text>
</comment>
<proteinExistence type="predicted"/>
<dbReference type="Gene3D" id="3.40.630.30">
    <property type="match status" value="1"/>
</dbReference>
<dbReference type="PROSITE" id="PS51186">
    <property type="entry name" value="GNAT"/>
    <property type="match status" value="1"/>
</dbReference>
<dbReference type="RefSeq" id="WP_344201699.1">
    <property type="nucleotide sequence ID" value="NZ_BAAAME010000004.1"/>
</dbReference>
<evidence type="ECO:0000256" key="1">
    <source>
        <dbReference type="ARBA" id="ARBA00003818"/>
    </source>
</evidence>
<name>A0ABN2JXI7_9ACTN</name>
<comment type="caution">
    <text evidence="7">The sequence shown here is derived from an EMBL/GenBank/DDBJ whole genome shotgun (WGS) entry which is preliminary data.</text>
</comment>
<protein>
    <recommendedName>
        <fullName evidence="3">Lysine N-acyltransferase MbtK</fullName>
    </recommendedName>
    <alternativeName>
        <fullName evidence="5">Mycobactin synthase protein K</fullName>
    </alternativeName>
</protein>
<evidence type="ECO:0000256" key="3">
    <source>
        <dbReference type="ARBA" id="ARBA00020586"/>
    </source>
</evidence>
<accession>A0ABN2JXI7</accession>
<evidence type="ECO:0000313" key="8">
    <source>
        <dbReference type="Proteomes" id="UP001501057"/>
    </source>
</evidence>
<comment type="pathway">
    <text evidence="2">Siderophore biosynthesis; mycobactin biosynthesis.</text>
</comment>
<dbReference type="Proteomes" id="UP001501057">
    <property type="component" value="Unassembled WGS sequence"/>
</dbReference>
<dbReference type="SUPFAM" id="SSF55729">
    <property type="entry name" value="Acyl-CoA N-acyltransferases (Nat)"/>
    <property type="match status" value="1"/>
</dbReference>
<organism evidence="7 8">
    <name type="scientific">Aeromicrobium alkaliterrae</name>
    <dbReference type="NCBI Taxonomy" id="302168"/>
    <lineage>
        <taxon>Bacteria</taxon>
        <taxon>Bacillati</taxon>
        <taxon>Actinomycetota</taxon>
        <taxon>Actinomycetes</taxon>
        <taxon>Propionibacteriales</taxon>
        <taxon>Nocardioidaceae</taxon>
        <taxon>Aeromicrobium</taxon>
    </lineage>
</organism>
<feature type="domain" description="N-acetyltransferase" evidence="6">
    <location>
        <begin position="8"/>
        <end position="173"/>
    </location>
</feature>
<keyword evidence="8" id="KW-1185">Reference proteome</keyword>
<evidence type="ECO:0000313" key="7">
    <source>
        <dbReference type="EMBL" id="GAA1742617.1"/>
    </source>
</evidence>
<evidence type="ECO:0000256" key="5">
    <source>
        <dbReference type="ARBA" id="ARBA00031122"/>
    </source>
</evidence>
<reference evidence="7 8" key="1">
    <citation type="journal article" date="2019" name="Int. J. Syst. Evol. Microbiol.">
        <title>The Global Catalogue of Microorganisms (GCM) 10K type strain sequencing project: providing services to taxonomists for standard genome sequencing and annotation.</title>
        <authorList>
            <consortium name="The Broad Institute Genomics Platform"/>
            <consortium name="The Broad Institute Genome Sequencing Center for Infectious Disease"/>
            <person name="Wu L."/>
            <person name="Ma J."/>
        </authorList>
    </citation>
    <scope>NUCLEOTIDE SEQUENCE [LARGE SCALE GENOMIC DNA]</scope>
    <source>
        <strain evidence="7 8">JCM 13518</strain>
    </source>
</reference>
<dbReference type="Pfam" id="PF13523">
    <property type="entry name" value="Acetyltransf_8"/>
    <property type="match status" value="1"/>
</dbReference>
<dbReference type="EMBL" id="BAAAME010000004">
    <property type="protein sequence ID" value="GAA1742617.1"/>
    <property type="molecule type" value="Genomic_DNA"/>
</dbReference>
<dbReference type="InterPro" id="IPR016181">
    <property type="entry name" value="Acyl_CoA_acyltransferase"/>
</dbReference>
<sequence>MTTSTPTLTVRPIEPLADAPLIHAWVTEDRGSFWMMSEYTLDEVVDVYTWLDQQPTHTASFVCADGEPAAIVQTYRVDAAVEPISALFDHRPGDLGVHFFVAGGDERRPGWTMQLIGAAVLDVLADRDVRRLVLDPDVDNAPAIAIAERVGAVRGPVVDLGHKTAQVLTLDADLLR</sequence>
<dbReference type="PANTHER" id="PTHR31438:SF1">
    <property type="entry name" value="LYSINE N-ACYLTRANSFERASE C17G9.06C-RELATED"/>
    <property type="match status" value="1"/>
</dbReference>
<keyword evidence="4" id="KW-0046">Antibiotic resistance</keyword>
<dbReference type="SMART" id="SM01006">
    <property type="entry name" value="AlcB"/>
    <property type="match status" value="1"/>
</dbReference>
<dbReference type="PANTHER" id="PTHR31438">
    <property type="entry name" value="LYSINE N-ACYLTRANSFERASE C17G9.06C-RELATED"/>
    <property type="match status" value="1"/>
</dbReference>
<dbReference type="InterPro" id="IPR019432">
    <property type="entry name" value="Acyltransferase_MbtK/IucB-like"/>
</dbReference>
<dbReference type="InterPro" id="IPR000182">
    <property type="entry name" value="GNAT_dom"/>
</dbReference>
<evidence type="ECO:0000256" key="4">
    <source>
        <dbReference type="ARBA" id="ARBA00023251"/>
    </source>
</evidence>
<evidence type="ECO:0000256" key="2">
    <source>
        <dbReference type="ARBA" id="ARBA00005102"/>
    </source>
</evidence>
<evidence type="ECO:0000259" key="6">
    <source>
        <dbReference type="PROSITE" id="PS51186"/>
    </source>
</evidence>